<feature type="transmembrane region" description="Helical" evidence="5">
    <location>
        <begin position="275"/>
        <end position="298"/>
    </location>
</feature>
<dbReference type="InterPro" id="IPR050186">
    <property type="entry name" value="TPT_transporter"/>
</dbReference>
<keyword evidence="2 5" id="KW-0812">Transmembrane</keyword>
<feature type="domain" description="Sugar phosphate transporter" evidence="6">
    <location>
        <begin position="172"/>
        <end position="338"/>
    </location>
</feature>
<dbReference type="OrthoDB" id="6418713at2759"/>
<evidence type="ECO:0000313" key="8">
    <source>
        <dbReference type="Proteomes" id="UP000789706"/>
    </source>
</evidence>
<dbReference type="InterPro" id="IPR004853">
    <property type="entry name" value="Sugar_P_trans_dom"/>
</dbReference>
<dbReference type="Pfam" id="PF03151">
    <property type="entry name" value="TPT"/>
    <property type="match status" value="1"/>
</dbReference>
<feature type="transmembrane region" description="Helical" evidence="5">
    <location>
        <begin position="71"/>
        <end position="91"/>
    </location>
</feature>
<evidence type="ECO:0000256" key="1">
    <source>
        <dbReference type="ARBA" id="ARBA00004141"/>
    </source>
</evidence>
<sequence length="347" mass="38883">MGYTANKDFTSIKASRSSLSTGTTSNISINLLRNDSTYTIDRSPPNVVQNFLSESVITKNRWSFNVTWETAIQNITYILCWYFFSTALSFYNKHLMGRDYFNLNLPIFVSALHSGMHFLITFAMMKGYLSFIYKKPEEKFVSSNNYLNRVVPCALGAAFEICMANASLVLEQPRMILVFIISIISIGVVMTVFGETQFNLIGFLLVLGASIISGLRWSITQMLLQKEEAMNSPFATLYYLSPIMFCAMLLLSFLFESPIAVFNTSSHFSDFITGIQTIGLMFVGGFLAFCMTIAEFALIKNTSTVTLSVAGISKEVVIISLSVFIDNDKLTPLNLFGEPLDLRSQYE</sequence>
<dbReference type="EMBL" id="CAJVPK010000222">
    <property type="protein sequence ID" value="CAG8477523.1"/>
    <property type="molecule type" value="Genomic_DNA"/>
</dbReference>
<evidence type="ECO:0000256" key="5">
    <source>
        <dbReference type="SAM" id="Phobius"/>
    </source>
</evidence>
<dbReference type="GO" id="GO:0016020">
    <property type="term" value="C:membrane"/>
    <property type="evidence" value="ECO:0007669"/>
    <property type="project" value="UniProtKB-SubCell"/>
</dbReference>
<accession>A0A9N8WBR3</accession>
<organism evidence="7 8">
    <name type="scientific">Diversispora eburnea</name>
    <dbReference type="NCBI Taxonomy" id="1213867"/>
    <lineage>
        <taxon>Eukaryota</taxon>
        <taxon>Fungi</taxon>
        <taxon>Fungi incertae sedis</taxon>
        <taxon>Mucoromycota</taxon>
        <taxon>Glomeromycotina</taxon>
        <taxon>Glomeromycetes</taxon>
        <taxon>Diversisporales</taxon>
        <taxon>Diversisporaceae</taxon>
        <taxon>Diversispora</taxon>
    </lineage>
</organism>
<evidence type="ECO:0000313" key="7">
    <source>
        <dbReference type="EMBL" id="CAG8477523.1"/>
    </source>
</evidence>
<gene>
    <name evidence="7" type="ORF">DEBURN_LOCUS3476</name>
</gene>
<protein>
    <submittedName>
        <fullName evidence="7">9763_t:CDS:1</fullName>
    </submittedName>
</protein>
<feature type="transmembrane region" description="Helical" evidence="5">
    <location>
        <begin position="176"/>
        <end position="194"/>
    </location>
</feature>
<evidence type="ECO:0000259" key="6">
    <source>
        <dbReference type="Pfam" id="PF03151"/>
    </source>
</evidence>
<dbReference type="Proteomes" id="UP000789706">
    <property type="component" value="Unassembled WGS sequence"/>
</dbReference>
<keyword evidence="4 5" id="KW-0472">Membrane</keyword>
<feature type="transmembrane region" description="Helical" evidence="5">
    <location>
        <begin position="103"/>
        <end position="129"/>
    </location>
</feature>
<evidence type="ECO:0000256" key="4">
    <source>
        <dbReference type="ARBA" id="ARBA00023136"/>
    </source>
</evidence>
<dbReference type="AlphaFoldDB" id="A0A9N8WBR3"/>
<comment type="subcellular location">
    <subcellularLocation>
        <location evidence="1">Membrane</location>
        <topology evidence="1">Multi-pass membrane protein</topology>
    </subcellularLocation>
</comment>
<reference evidence="7" key="1">
    <citation type="submission" date="2021-06" db="EMBL/GenBank/DDBJ databases">
        <authorList>
            <person name="Kallberg Y."/>
            <person name="Tangrot J."/>
            <person name="Rosling A."/>
        </authorList>
    </citation>
    <scope>NUCLEOTIDE SEQUENCE</scope>
    <source>
        <strain evidence="7">AZ414A</strain>
    </source>
</reference>
<name>A0A9N8WBR3_9GLOM</name>
<evidence type="ECO:0000256" key="3">
    <source>
        <dbReference type="ARBA" id="ARBA00022989"/>
    </source>
</evidence>
<feature type="transmembrane region" description="Helical" evidence="5">
    <location>
        <begin position="200"/>
        <end position="224"/>
    </location>
</feature>
<evidence type="ECO:0000256" key="2">
    <source>
        <dbReference type="ARBA" id="ARBA00022692"/>
    </source>
</evidence>
<feature type="transmembrane region" description="Helical" evidence="5">
    <location>
        <begin position="149"/>
        <end position="169"/>
    </location>
</feature>
<feature type="transmembrane region" description="Helical" evidence="5">
    <location>
        <begin position="236"/>
        <end position="255"/>
    </location>
</feature>
<keyword evidence="8" id="KW-1185">Reference proteome</keyword>
<proteinExistence type="predicted"/>
<keyword evidence="3 5" id="KW-1133">Transmembrane helix</keyword>
<comment type="caution">
    <text evidence="7">The sequence shown here is derived from an EMBL/GenBank/DDBJ whole genome shotgun (WGS) entry which is preliminary data.</text>
</comment>
<dbReference type="PANTHER" id="PTHR11132">
    <property type="entry name" value="SOLUTE CARRIER FAMILY 35"/>
    <property type="match status" value="1"/>
</dbReference>